<feature type="active site" description="Tele-phosphohistidine intermediate" evidence="2">
    <location>
        <position position="12"/>
    </location>
</feature>
<dbReference type="STRING" id="97359.A0A550C1H0"/>
<evidence type="ECO:0000313" key="4">
    <source>
        <dbReference type="EMBL" id="TRM58586.1"/>
    </source>
</evidence>
<gene>
    <name evidence="4" type="ORF">BD626DRAFT_410239</name>
</gene>
<dbReference type="AlphaFoldDB" id="A0A550C1H0"/>
<organism evidence="4 5">
    <name type="scientific">Schizophyllum amplum</name>
    <dbReference type="NCBI Taxonomy" id="97359"/>
    <lineage>
        <taxon>Eukaryota</taxon>
        <taxon>Fungi</taxon>
        <taxon>Dikarya</taxon>
        <taxon>Basidiomycota</taxon>
        <taxon>Agaricomycotina</taxon>
        <taxon>Agaricomycetes</taxon>
        <taxon>Agaricomycetidae</taxon>
        <taxon>Agaricales</taxon>
        <taxon>Schizophyllaceae</taxon>
        <taxon>Schizophyllum</taxon>
    </lineage>
</organism>
<dbReference type="Gene3D" id="3.40.50.1240">
    <property type="entry name" value="Phosphoglycerate mutase-like"/>
    <property type="match status" value="1"/>
</dbReference>
<dbReference type="PANTHER" id="PTHR46517">
    <property type="entry name" value="FRUCTOSE-2,6-BISPHOSPHATASE TIGAR"/>
    <property type="match status" value="1"/>
</dbReference>
<proteinExistence type="predicted"/>
<dbReference type="InterPro" id="IPR051695">
    <property type="entry name" value="Phosphoglycerate_Mutase"/>
</dbReference>
<dbReference type="InterPro" id="IPR001345">
    <property type="entry name" value="PG/BPGM_mutase_AS"/>
</dbReference>
<comment type="caution">
    <text evidence="4">The sequence shown here is derived from an EMBL/GenBank/DDBJ whole genome shotgun (WGS) entry which is preliminary data.</text>
</comment>
<dbReference type="InterPro" id="IPR029033">
    <property type="entry name" value="His_PPase_superfam"/>
</dbReference>
<dbReference type="PANTHER" id="PTHR46517:SF1">
    <property type="entry name" value="FRUCTOSE-2,6-BISPHOSPHATASE TIGAR"/>
    <property type="match status" value="1"/>
</dbReference>
<dbReference type="OrthoDB" id="354304at2759"/>
<dbReference type="Proteomes" id="UP000320762">
    <property type="component" value="Unassembled WGS sequence"/>
</dbReference>
<feature type="active site" description="Proton donor/acceptor" evidence="2">
    <location>
        <position position="86"/>
    </location>
</feature>
<dbReference type="GO" id="GO:0043456">
    <property type="term" value="P:regulation of pentose-phosphate shunt"/>
    <property type="evidence" value="ECO:0007669"/>
    <property type="project" value="TreeGrafter"/>
</dbReference>
<keyword evidence="5" id="KW-1185">Reference proteome</keyword>
<dbReference type="SUPFAM" id="SSF53254">
    <property type="entry name" value="Phosphoglycerate mutase-like"/>
    <property type="match status" value="1"/>
</dbReference>
<dbReference type="CDD" id="cd07067">
    <property type="entry name" value="HP_PGM_like"/>
    <property type="match status" value="1"/>
</dbReference>
<sequence>MSPLATVYIVRHGETEENLKMIMQGHMDTQLNETGRQQARLVADAMRDIDLDRAYSSDLSRARETAKAILEKHEGVQLIEDEALRERHLGQLQGKQVGTRISTDDDPSMEPHSKVAGRALAWWDQYIVAPAKSPDASPFKALVVSHGGFISMLVKALLNNGRASVASGVSTQSRILNASITTIEVSRAVDGKVRGVVVRCSDAGHLERAEGVEVLQASADEMARG</sequence>
<evidence type="ECO:0000256" key="1">
    <source>
        <dbReference type="ARBA" id="ARBA00022801"/>
    </source>
</evidence>
<dbReference type="GO" id="GO:0004331">
    <property type="term" value="F:fructose-2,6-bisphosphate 2-phosphatase activity"/>
    <property type="evidence" value="ECO:0007669"/>
    <property type="project" value="TreeGrafter"/>
</dbReference>
<accession>A0A550C1H0</accession>
<name>A0A550C1H0_9AGAR</name>
<keyword evidence="1" id="KW-0378">Hydrolase</keyword>
<evidence type="ECO:0000256" key="3">
    <source>
        <dbReference type="PIRSR" id="PIRSR613078-2"/>
    </source>
</evidence>
<feature type="binding site" evidence="3">
    <location>
        <position position="61"/>
    </location>
    <ligand>
        <name>substrate</name>
    </ligand>
</feature>
<dbReference type="GO" id="GO:0005829">
    <property type="term" value="C:cytosol"/>
    <property type="evidence" value="ECO:0007669"/>
    <property type="project" value="TreeGrafter"/>
</dbReference>
<feature type="binding site" evidence="3">
    <location>
        <begin position="11"/>
        <end position="18"/>
    </location>
    <ligand>
        <name>substrate</name>
    </ligand>
</feature>
<evidence type="ECO:0000313" key="5">
    <source>
        <dbReference type="Proteomes" id="UP000320762"/>
    </source>
</evidence>
<protein>
    <submittedName>
        <fullName evidence="4">Histidine phosphatase superfamily</fullName>
    </submittedName>
</protein>
<dbReference type="SMART" id="SM00855">
    <property type="entry name" value="PGAM"/>
    <property type="match status" value="1"/>
</dbReference>
<reference evidence="4 5" key="1">
    <citation type="journal article" date="2019" name="New Phytol.">
        <title>Comparative genomics reveals unique wood-decay strategies and fruiting body development in the Schizophyllaceae.</title>
        <authorList>
            <person name="Almasi E."/>
            <person name="Sahu N."/>
            <person name="Krizsan K."/>
            <person name="Balint B."/>
            <person name="Kovacs G.M."/>
            <person name="Kiss B."/>
            <person name="Cseklye J."/>
            <person name="Drula E."/>
            <person name="Henrissat B."/>
            <person name="Nagy I."/>
            <person name="Chovatia M."/>
            <person name="Adam C."/>
            <person name="LaButti K."/>
            <person name="Lipzen A."/>
            <person name="Riley R."/>
            <person name="Grigoriev I.V."/>
            <person name="Nagy L.G."/>
        </authorList>
    </citation>
    <scope>NUCLEOTIDE SEQUENCE [LARGE SCALE GENOMIC DNA]</scope>
    <source>
        <strain evidence="4 5">NL-1724</strain>
    </source>
</reference>
<evidence type="ECO:0000256" key="2">
    <source>
        <dbReference type="PIRSR" id="PIRSR613078-1"/>
    </source>
</evidence>
<dbReference type="PROSITE" id="PS00175">
    <property type="entry name" value="PG_MUTASE"/>
    <property type="match status" value="1"/>
</dbReference>
<dbReference type="GO" id="GO:0045820">
    <property type="term" value="P:negative regulation of glycolytic process"/>
    <property type="evidence" value="ECO:0007669"/>
    <property type="project" value="TreeGrafter"/>
</dbReference>
<dbReference type="EMBL" id="VDMD01000034">
    <property type="protein sequence ID" value="TRM58586.1"/>
    <property type="molecule type" value="Genomic_DNA"/>
</dbReference>
<dbReference type="InterPro" id="IPR013078">
    <property type="entry name" value="His_Pase_superF_clade-1"/>
</dbReference>
<dbReference type="Pfam" id="PF00300">
    <property type="entry name" value="His_Phos_1"/>
    <property type="match status" value="1"/>
</dbReference>